<dbReference type="AlphaFoldDB" id="A0AAW0GIA9"/>
<comment type="caution">
    <text evidence="3">The sequence shown here is derived from an EMBL/GenBank/DDBJ whole genome shotgun (WGS) entry which is preliminary data.</text>
</comment>
<feature type="region of interest" description="Disordered" evidence="1">
    <location>
        <begin position="156"/>
        <end position="175"/>
    </location>
</feature>
<reference evidence="3 4" key="1">
    <citation type="submission" date="2022-09" db="EMBL/GenBank/DDBJ databases">
        <authorList>
            <person name="Palmer J.M."/>
        </authorList>
    </citation>
    <scope>NUCLEOTIDE SEQUENCE [LARGE SCALE GENOMIC DNA]</scope>
    <source>
        <strain evidence="3 4">DSM 7382</strain>
    </source>
</reference>
<evidence type="ECO:0000256" key="1">
    <source>
        <dbReference type="SAM" id="MobiDB-lite"/>
    </source>
</evidence>
<evidence type="ECO:0000313" key="4">
    <source>
        <dbReference type="Proteomes" id="UP001385951"/>
    </source>
</evidence>
<gene>
    <name evidence="3" type="ORF">QCA50_004928</name>
</gene>
<organism evidence="3 4">
    <name type="scientific">Cerrena zonata</name>
    <dbReference type="NCBI Taxonomy" id="2478898"/>
    <lineage>
        <taxon>Eukaryota</taxon>
        <taxon>Fungi</taxon>
        <taxon>Dikarya</taxon>
        <taxon>Basidiomycota</taxon>
        <taxon>Agaricomycotina</taxon>
        <taxon>Agaricomycetes</taxon>
        <taxon>Polyporales</taxon>
        <taxon>Cerrenaceae</taxon>
        <taxon>Cerrena</taxon>
    </lineage>
</organism>
<evidence type="ECO:0000259" key="2">
    <source>
        <dbReference type="Pfam" id="PF12937"/>
    </source>
</evidence>
<name>A0AAW0GIA9_9APHY</name>
<accession>A0AAW0GIA9</accession>
<dbReference type="Proteomes" id="UP001385951">
    <property type="component" value="Unassembled WGS sequence"/>
</dbReference>
<dbReference type="Gene3D" id="1.20.1280.50">
    <property type="match status" value="1"/>
</dbReference>
<keyword evidence="4" id="KW-1185">Reference proteome</keyword>
<evidence type="ECO:0000313" key="3">
    <source>
        <dbReference type="EMBL" id="KAK7691529.1"/>
    </source>
</evidence>
<dbReference type="Pfam" id="PF12937">
    <property type="entry name" value="F-box-like"/>
    <property type="match status" value="1"/>
</dbReference>
<dbReference type="InterPro" id="IPR001810">
    <property type="entry name" value="F-box_dom"/>
</dbReference>
<sequence length="536" mass="60990">MTSPTAQDLPPELLSKIFFFKLRSEQPELDHSKIHIPDYRTWYNVLTVCRYWYNIAIGCPQLWDYISSSLPPTHAQLFLSRSKQVPLRIQPTGSHHQPKVQNAESLRLILNEAHRIQHLCIIITWDVADVLGASHLPLPLPLPMIQYLDIDKRIPDSLPMDDDEQEPATSESPPFPFCNTPHLSTLYIAGYTLGQVKHLFQPTLRRISLLLYDDVEEDDDIPPRIDEICNHLRTMPLLEYIDIPTWLDNEHPLPPRFPVVSLQHLQVLKVQLNIPDASFLRSLTFPPGLKLHLAAQCLDFDAGAFQGVFEHCVVACGFASPVSPGKAVRALQLSQSPHWTFTLKCWTSDAAFDVEGGDVKGTKPAELELDFEYSTGSDMLGVYETVQQCVDVSSIETLSLALAHDQDWWESDAVQTIAESFSNLKNLRVLIAIRWQLDRLYSVLREPLYRKPDPASSRFIFPALKEIYAPHLTLLDKTDPNLHELAGPEVTIYDSMFRFHVWKDNFKDSSSPGVLEELRSQLPAVVIHDSKLRDKD</sequence>
<feature type="domain" description="F-box" evidence="2">
    <location>
        <begin position="7"/>
        <end position="66"/>
    </location>
</feature>
<dbReference type="EMBL" id="JASBNA010000005">
    <property type="protein sequence ID" value="KAK7691529.1"/>
    <property type="molecule type" value="Genomic_DNA"/>
</dbReference>
<protein>
    <recommendedName>
        <fullName evidence="2">F-box domain-containing protein</fullName>
    </recommendedName>
</protein>
<proteinExistence type="predicted"/>